<dbReference type="SUPFAM" id="SSF81301">
    <property type="entry name" value="Nucleotidyltransferase"/>
    <property type="match status" value="1"/>
</dbReference>
<evidence type="ECO:0000259" key="3">
    <source>
        <dbReference type="Pfam" id="PF13427"/>
    </source>
</evidence>
<dbReference type="Pfam" id="PF13427">
    <property type="entry name" value="AadA_C"/>
    <property type="match status" value="1"/>
</dbReference>
<dbReference type="CDD" id="cd05403">
    <property type="entry name" value="NT_KNTase_like"/>
    <property type="match status" value="1"/>
</dbReference>
<evidence type="ECO:0000259" key="2">
    <source>
        <dbReference type="Pfam" id="PF01909"/>
    </source>
</evidence>
<dbReference type="AlphaFoldDB" id="A0A544TW05"/>
<sequence length="265" mass="30553">MINQLPISVQNFMQNYLNALNKNLPSNLIEGVYIYGSIALGAFNEAKSDIDFIVSLKRSANAKELEFITNVHSQMNNTEYGKRMDGVYVRASLVGKTNEELSTYLFCAEGTVSLGHWDLNHITWWILKEDGITLQGTPIAELAIPTEWIDVLNTLKYNMNQYWFNKTKNADEFLADEMVEFTTTTICRIICSLEQRDIISKDKAVNECLKTLPERWSLLLKEGARIRNDISAESFYKSNVKRAEECREFILYAHKLCNEKFFNEE</sequence>
<dbReference type="RefSeq" id="WP_142640763.1">
    <property type="nucleotide sequence ID" value="NZ_VDGI01000001.1"/>
</dbReference>
<dbReference type="InterPro" id="IPR002934">
    <property type="entry name" value="Polymerase_NTP_transf_dom"/>
</dbReference>
<evidence type="ECO:0000256" key="1">
    <source>
        <dbReference type="ARBA" id="ARBA00022679"/>
    </source>
</evidence>
<proteinExistence type="predicted"/>
<accession>A0A544TW05</accession>
<dbReference type="Pfam" id="PF01909">
    <property type="entry name" value="NTP_transf_2"/>
    <property type="match status" value="1"/>
</dbReference>
<evidence type="ECO:0000313" key="4">
    <source>
        <dbReference type="EMBL" id="TQR21638.1"/>
    </source>
</evidence>
<keyword evidence="1" id="KW-0808">Transferase</keyword>
<dbReference type="Proteomes" id="UP000316626">
    <property type="component" value="Unassembled WGS sequence"/>
</dbReference>
<name>A0A544TW05_9BACI</name>
<dbReference type="OrthoDB" id="1933376at2"/>
<keyword evidence="5" id="KW-1185">Reference proteome</keyword>
<gene>
    <name evidence="4" type="ORF">FG384_01400</name>
</gene>
<feature type="domain" description="Adenylyltransferase AadA C-terminal" evidence="3">
    <location>
        <begin position="182"/>
        <end position="249"/>
    </location>
</feature>
<dbReference type="Gene3D" id="3.30.460.10">
    <property type="entry name" value="Beta Polymerase, domain 2"/>
    <property type="match status" value="1"/>
</dbReference>
<dbReference type="EMBL" id="VDGI01000001">
    <property type="protein sequence ID" value="TQR21638.1"/>
    <property type="molecule type" value="Genomic_DNA"/>
</dbReference>
<dbReference type="InterPro" id="IPR043519">
    <property type="entry name" value="NT_sf"/>
</dbReference>
<dbReference type="GO" id="GO:0016779">
    <property type="term" value="F:nucleotidyltransferase activity"/>
    <property type="evidence" value="ECO:0007669"/>
    <property type="project" value="InterPro"/>
</dbReference>
<dbReference type="InterPro" id="IPR025184">
    <property type="entry name" value="AadA_C"/>
</dbReference>
<reference evidence="4 5" key="1">
    <citation type="submission" date="2019-06" db="EMBL/GenBank/DDBJ databases">
        <title>Psychrobacillus vulpis sp. nov., a new species isolated from feces of a red fox that inhabits in The Tablas de Daimiel Natural Park, Albacete, Spain.</title>
        <authorList>
            <person name="Rodriguez M."/>
            <person name="Reina J.C."/>
            <person name="Bejar V."/>
            <person name="Llamas I."/>
        </authorList>
    </citation>
    <scope>NUCLEOTIDE SEQUENCE [LARGE SCALE GENOMIC DNA]</scope>
    <source>
        <strain evidence="4 5">Z8</strain>
    </source>
</reference>
<feature type="domain" description="Polymerase nucleotidyl transferase" evidence="2">
    <location>
        <begin position="18"/>
        <end position="74"/>
    </location>
</feature>
<comment type="caution">
    <text evidence="4">The sequence shown here is derived from an EMBL/GenBank/DDBJ whole genome shotgun (WGS) entry which is preliminary data.</text>
</comment>
<evidence type="ECO:0000313" key="5">
    <source>
        <dbReference type="Proteomes" id="UP000316626"/>
    </source>
</evidence>
<protein>
    <submittedName>
        <fullName evidence="4">DUF4111 domain-containing protein</fullName>
    </submittedName>
</protein>
<organism evidence="4 5">
    <name type="scientific">Psychrobacillus vulpis</name>
    <dbReference type="NCBI Taxonomy" id="2325572"/>
    <lineage>
        <taxon>Bacteria</taxon>
        <taxon>Bacillati</taxon>
        <taxon>Bacillota</taxon>
        <taxon>Bacilli</taxon>
        <taxon>Bacillales</taxon>
        <taxon>Bacillaceae</taxon>
        <taxon>Psychrobacillus</taxon>
    </lineage>
</organism>